<gene>
    <name evidence="1" type="ORF">EYF80_062817</name>
</gene>
<comment type="caution">
    <text evidence="1">The sequence shown here is derived from an EMBL/GenBank/DDBJ whole genome shotgun (WGS) entry which is preliminary data.</text>
</comment>
<proteinExistence type="predicted"/>
<dbReference type="Proteomes" id="UP000314294">
    <property type="component" value="Unassembled WGS sequence"/>
</dbReference>
<keyword evidence="2" id="KW-1185">Reference proteome</keyword>
<reference evidence="1 2" key="1">
    <citation type="submission" date="2019-03" db="EMBL/GenBank/DDBJ databases">
        <title>First draft genome of Liparis tanakae, snailfish: a comprehensive survey of snailfish specific genes.</title>
        <authorList>
            <person name="Kim W."/>
            <person name="Song I."/>
            <person name="Jeong J.-H."/>
            <person name="Kim D."/>
            <person name="Kim S."/>
            <person name="Ryu S."/>
            <person name="Song J.Y."/>
            <person name="Lee S.K."/>
        </authorList>
    </citation>
    <scope>NUCLEOTIDE SEQUENCE [LARGE SCALE GENOMIC DNA]</scope>
    <source>
        <tissue evidence="1">Muscle</tissue>
    </source>
</reference>
<name>A0A4Z2EE69_9TELE</name>
<evidence type="ECO:0000313" key="2">
    <source>
        <dbReference type="Proteomes" id="UP000314294"/>
    </source>
</evidence>
<sequence>MDLPAHKSSSLAAVLPSKAPHQSSFGYAMVLLALCISLFGHQRDAPPPSKEGLFFGSHHFH</sequence>
<evidence type="ECO:0000313" key="1">
    <source>
        <dbReference type="EMBL" id="TNN27041.1"/>
    </source>
</evidence>
<organism evidence="1 2">
    <name type="scientific">Liparis tanakae</name>
    <name type="common">Tanaka's snailfish</name>
    <dbReference type="NCBI Taxonomy" id="230148"/>
    <lineage>
        <taxon>Eukaryota</taxon>
        <taxon>Metazoa</taxon>
        <taxon>Chordata</taxon>
        <taxon>Craniata</taxon>
        <taxon>Vertebrata</taxon>
        <taxon>Euteleostomi</taxon>
        <taxon>Actinopterygii</taxon>
        <taxon>Neopterygii</taxon>
        <taxon>Teleostei</taxon>
        <taxon>Neoteleostei</taxon>
        <taxon>Acanthomorphata</taxon>
        <taxon>Eupercaria</taxon>
        <taxon>Perciformes</taxon>
        <taxon>Cottioidei</taxon>
        <taxon>Cottales</taxon>
        <taxon>Liparidae</taxon>
        <taxon>Liparis</taxon>
    </lineage>
</organism>
<protein>
    <submittedName>
        <fullName evidence="1">Uncharacterized protein</fullName>
    </submittedName>
</protein>
<dbReference type="EMBL" id="SRLO01008998">
    <property type="protein sequence ID" value="TNN27041.1"/>
    <property type="molecule type" value="Genomic_DNA"/>
</dbReference>
<dbReference type="AlphaFoldDB" id="A0A4Z2EE69"/>
<accession>A0A4Z2EE69</accession>